<dbReference type="AlphaFoldDB" id="A0A077TPG9"/>
<reference evidence="5 6" key="3">
    <citation type="submission" date="2016-08" db="EMBL/GenBank/DDBJ databases">
        <authorList>
            <consortium name="Pathogen Informatics"/>
        </authorList>
    </citation>
    <scope>NUCLEOTIDE SEQUENCE [LARGE SCALE GENOMIC DNA]</scope>
    <source>
        <strain evidence="1 6">AJ</strain>
        <strain evidence="3">AS</strain>
        <strain evidence="2 5">CB</strain>
    </source>
</reference>
<keyword evidence="4" id="KW-1185">Reference proteome</keyword>
<dbReference type="EMBL" id="LT608165">
    <property type="protein sequence ID" value="SCM08674.1"/>
    <property type="molecule type" value="Genomic_DNA"/>
</dbReference>
<name>A0A077TPG9_PLACU</name>
<dbReference type="Proteomes" id="UP000507163">
    <property type="component" value="Chromosome 13"/>
</dbReference>
<dbReference type="OrthoDB" id="444868at2759"/>
<protein>
    <submittedName>
        <fullName evidence="2">Uncharacterized protein</fullName>
    </submittedName>
</protein>
<evidence type="ECO:0000313" key="6">
    <source>
        <dbReference type="Proteomes" id="UP000507163"/>
    </source>
</evidence>
<accession>A0A077TPG9</accession>
<evidence type="ECO:0000313" key="2">
    <source>
        <dbReference type="EMBL" id="SCM08674.1"/>
    </source>
</evidence>
<proteinExistence type="predicted"/>
<dbReference type="Proteomes" id="UP000071118">
    <property type="component" value="Chromosome 13"/>
</dbReference>
<evidence type="ECO:0000313" key="1">
    <source>
        <dbReference type="EMBL" id="SCM05445.1"/>
    </source>
</evidence>
<dbReference type="RefSeq" id="XP_016654656.1">
    <property type="nucleotide sequence ID" value="XM_016799355.1"/>
</dbReference>
<gene>
    <name evidence="1" type="ORF">PCHAJ_000393600</name>
    <name evidence="3" type="ORF">PCHAS_1345400</name>
    <name evidence="2" type="ORF">PCHCB_000396900</name>
</gene>
<dbReference type="VEuPathDB" id="PlasmoDB:PCHAS_1345400"/>
<evidence type="ECO:0000313" key="4">
    <source>
        <dbReference type="Proteomes" id="UP000071118"/>
    </source>
</evidence>
<sequence length="78" mass="9501">MLRPVCVLSQRLSPIKNRITVMKNYFHIQERYVCNQHTPLHIYNATPYSKKSINHRLFYINWIFVFVFLDFCNTHLDI</sequence>
<dbReference type="GeneID" id="27795045"/>
<dbReference type="EMBL" id="LT608179">
    <property type="protein sequence ID" value="SCM05445.1"/>
    <property type="molecule type" value="Genomic_DNA"/>
</dbReference>
<reference evidence="3" key="2">
    <citation type="submission" date="2014-05" db="EMBL/GenBank/DDBJ databases">
        <authorList>
            <person name="Aslett M.A."/>
            <person name="De Silva N."/>
        </authorList>
    </citation>
    <scope>NUCLEOTIDE SEQUENCE</scope>
    <source>
        <strain evidence="3">AS</strain>
    </source>
</reference>
<organism evidence="2 5">
    <name type="scientific">Plasmodium chabaudi chabaudi</name>
    <dbReference type="NCBI Taxonomy" id="31271"/>
    <lineage>
        <taxon>Eukaryota</taxon>
        <taxon>Sar</taxon>
        <taxon>Alveolata</taxon>
        <taxon>Apicomplexa</taxon>
        <taxon>Aconoidasida</taxon>
        <taxon>Haemosporida</taxon>
        <taxon>Plasmodiidae</taxon>
        <taxon>Plasmodium</taxon>
        <taxon>Plasmodium (Vinckeia)</taxon>
    </lineage>
</organism>
<reference evidence="3 4" key="1">
    <citation type="journal article" date="2014" name="BMC Biol.">
        <title>A comprehensive evaluation of rodent malaria parasite genomes and gene expression.</title>
        <authorList>
            <person name="Otto T.D."/>
            <person name="Bohme U."/>
            <person name="Jackson A.P."/>
            <person name="Hunt M."/>
            <person name="Franke-Fayard B."/>
            <person name="Hoeijmakers W.A."/>
            <person name="Religa A.A."/>
            <person name="Robertson L."/>
            <person name="Sanders M."/>
            <person name="Ogun S.A."/>
            <person name="Cunningham D."/>
            <person name="Erhart A."/>
            <person name="Billker O."/>
            <person name="Khan S.M."/>
            <person name="Stunnenberg H.G."/>
            <person name="Langhorne J."/>
            <person name="Holder A.A."/>
            <person name="Waters A.P."/>
            <person name="Newbold C.I."/>
            <person name="Pain A."/>
            <person name="Berriman M."/>
            <person name="Janse C.J."/>
        </authorList>
    </citation>
    <scope>NUCLEOTIDE SEQUENCE [LARGE SCALE GENOMIC DNA]</scope>
    <source>
        <strain evidence="3 4">AS</strain>
    </source>
</reference>
<dbReference type="EMBL" id="LK022890">
    <property type="protein sequence ID" value="VTZ70406.1"/>
    <property type="molecule type" value="Genomic_DNA"/>
</dbReference>
<dbReference type="KEGG" id="pcb:PCHAS_1345400"/>
<evidence type="ECO:0000313" key="3">
    <source>
        <dbReference type="EMBL" id="VTZ70406.1"/>
    </source>
</evidence>
<evidence type="ECO:0000313" key="5">
    <source>
        <dbReference type="Proteomes" id="UP000195489"/>
    </source>
</evidence>
<dbReference type="Proteomes" id="UP000195489">
    <property type="component" value="Chromosome 13"/>
</dbReference>